<dbReference type="PANTHER" id="PTHR43767:SF12">
    <property type="entry name" value="AMP-DEPENDENT SYNTHETASE AND LIGASE"/>
    <property type="match status" value="1"/>
</dbReference>
<evidence type="ECO:0000313" key="4">
    <source>
        <dbReference type="EMBL" id="RMI41384.1"/>
    </source>
</evidence>
<keyword evidence="4" id="KW-0436">Ligase</keyword>
<sequence length="551" mass="58535">MTSGRDRPTVDTEGIGASVGGGSEARASAGRVPRADGSFGEALLAGVRAAGAQEVLVRGTRRLTGAQVHAAAHALAARLIDHGVRPGDTVACLYGPHLESTISRLAAYVLNCPFVYLLPRMPFEDVDRVLRGLRVPVLMVDPTRRRQAEALTAGGFGSPCLHLEPWLPDERPPRLPPLEAARPEALASVLFSSGTTGDIKAITYSNQSEAAQFATARGAYGPSPWRFLVAPGPFLPDLMAQWAMATGGTAILAEDKNAATMVDLIHRERPRQCEIGRPVELYALADHLAVTGSDLGELRLLLYGGTPVVPARLAAIVERLPGLLMQNYGSSEAALIATLSPADHRRRELLGSVGRPVPDMEAKICDPDGTVLPPGRIGQLWVRSAQNMDGYLTFPAGTSSAPVDAGRACGVTHRWPEWIPTGDAGHLDDDGYLFLVGRLADRLPSGAYPQPLENSIGEHPAVIEAAVYALPDGSTAVAVVPRPGHTPNLADLRRLLHRSHPPRTHPRHLQLVDALPRTPAGKPDRVALRQLNAIRTPTGGTTRGTPAAEGD</sequence>
<evidence type="ECO:0000256" key="1">
    <source>
        <dbReference type="SAM" id="MobiDB-lite"/>
    </source>
</evidence>
<dbReference type="InterPro" id="IPR020845">
    <property type="entry name" value="AMP-binding_CS"/>
</dbReference>
<dbReference type="InterPro" id="IPR050237">
    <property type="entry name" value="ATP-dep_AMP-bd_enzyme"/>
</dbReference>
<dbReference type="InterPro" id="IPR042099">
    <property type="entry name" value="ANL_N_sf"/>
</dbReference>
<evidence type="ECO:0000259" key="3">
    <source>
        <dbReference type="Pfam" id="PF13193"/>
    </source>
</evidence>
<feature type="domain" description="AMP-dependent synthetase/ligase" evidence="2">
    <location>
        <begin position="52"/>
        <end position="392"/>
    </location>
</feature>
<dbReference type="GO" id="GO:0016877">
    <property type="term" value="F:ligase activity, forming carbon-sulfur bonds"/>
    <property type="evidence" value="ECO:0007669"/>
    <property type="project" value="UniProtKB-ARBA"/>
</dbReference>
<proteinExistence type="predicted"/>
<evidence type="ECO:0000313" key="5">
    <source>
        <dbReference type="Proteomes" id="UP000282674"/>
    </source>
</evidence>
<feature type="compositionally biased region" description="Basic and acidic residues" evidence="1">
    <location>
        <begin position="1"/>
        <end position="10"/>
    </location>
</feature>
<dbReference type="Gene3D" id="3.30.300.30">
    <property type="match status" value="1"/>
</dbReference>
<protein>
    <submittedName>
        <fullName evidence="4">Long-chain fatty acid--CoA ligase</fullName>
    </submittedName>
</protein>
<dbReference type="EMBL" id="RFFG01000043">
    <property type="protein sequence ID" value="RMI41384.1"/>
    <property type="molecule type" value="Genomic_DNA"/>
</dbReference>
<dbReference type="InterPro" id="IPR025110">
    <property type="entry name" value="AMP-bd_C"/>
</dbReference>
<dbReference type="InterPro" id="IPR000873">
    <property type="entry name" value="AMP-dep_synth/lig_dom"/>
</dbReference>
<name>A0A3M2LV60_9ACTN</name>
<dbReference type="CDD" id="cd04433">
    <property type="entry name" value="AFD_class_I"/>
    <property type="match status" value="1"/>
</dbReference>
<dbReference type="PANTHER" id="PTHR43767">
    <property type="entry name" value="LONG-CHAIN-FATTY-ACID--COA LIGASE"/>
    <property type="match status" value="1"/>
</dbReference>
<dbReference type="Proteomes" id="UP000282674">
    <property type="component" value="Unassembled WGS sequence"/>
</dbReference>
<keyword evidence="5" id="KW-1185">Reference proteome</keyword>
<dbReference type="OrthoDB" id="9803968at2"/>
<dbReference type="InterPro" id="IPR045851">
    <property type="entry name" value="AMP-bd_C_sf"/>
</dbReference>
<dbReference type="Pfam" id="PF00501">
    <property type="entry name" value="AMP-binding"/>
    <property type="match status" value="1"/>
</dbReference>
<gene>
    <name evidence="4" type="ORF">EBO15_23240</name>
</gene>
<evidence type="ECO:0000259" key="2">
    <source>
        <dbReference type="Pfam" id="PF00501"/>
    </source>
</evidence>
<dbReference type="Gene3D" id="3.40.50.12780">
    <property type="entry name" value="N-terminal domain of ligase-like"/>
    <property type="match status" value="1"/>
</dbReference>
<feature type="domain" description="AMP-binding enzyme C-terminal" evidence="3">
    <location>
        <begin position="452"/>
        <end position="522"/>
    </location>
</feature>
<accession>A0A3M2LV60</accession>
<dbReference type="AlphaFoldDB" id="A0A3M2LV60"/>
<dbReference type="PROSITE" id="PS00455">
    <property type="entry name" value="AMP_BINDING"/>
    <property type="match status" value="1"/>
</dbReference>
<feature type="region of interest" description="Disordered" evidence="1">
    <location>
        <begin position="1"/>
        <end position="32"/>
    </location>
</feature>
<dbReference type="RefSeq" id="WP_122196546.1">
    <property type="nucleotide sequence ID" value="NZ_JBHSKC010000027.1"/>
</dbReference>
<comment type="caution">
    <text evidence="4">The sequence shown here is derived from an EMBL/GenBank/DDBJ whole genome shotgun (WGS) entry which is preliminary data.</text>
</comment>
<organism evidence="4 5">
    <name type="scientific">Actinomadura harenae</name>
    <dbReference type="NCBI Taxonomy" id="2483351"/>
    <lineage>
        <taxon>Bacteria</taxon>
        <taxon>Bacillati</taxon>
        <taxon>Actinomycetota</taxon>
        <taxon>Actinomycetes</taxon>
        <taxon>Streptosporangiales</taxon>
        <taxon>Thermomonosporaceae</taxon>
        <taxon>Actinomadura</taxon>
    </lineage>
</organism>
<dbReference type="SUPFAM" id="SSF56801">
    <property type="entry name" value="Acetyl-CoA synthetase-like"/>
    <property type="match status" value="1"/>
</dbReference>
<dbReference type="Pfam" id="PF13193">
    <property type="entry name" value="AMP-binding_C"/>
    <property type="match status" value="1"/>
</dbReference>
<reference evidence="4 5" key="1">
    <citation type="submission" date="2018-10" db="EMBL/GenBank/DDBJ databases">
        <title>Isolation from soil.</title>
        <authorList>
            <person name="Hu J."/>
        </authorList>
    </citation>
    <scope>NUCLEOTIDE SEQUENCE [LARGE SCALE GENOMIC DNA]</scope>
    <source>
        <strain evidence="4 5">NEAU-Ht49</strain>
    </source>
</reference>